<keyword evidence="2" id="KW-1185">Reference proteome</keyword>
<evidence type="ECO:0000313" key="1">
    <source>
        <dbReference type="EMBL" id="KAK2549542.1"/>
    </source>
</evidence>
<evidence type="ECO:0000313" key="2">
    <source>
        <dbReference type="Proteomes" id="UP001249851"/>
    </source>
</evidence>
<dbReference type="SUPFAM" id="SSF56112">
    <property type="entry name" value="Protein kinase-like (PK-like)"/>
    <property type="match status" value="1"/>
</dbReference>
<protein>
    <submittedName>
        <fullName evidence="1">Uncharacterized protein</fullName>
    </submittedName>
</protein>
<name>A0AAD9UTW9_ACRCE</name>
<dbReference type="Gene3D" id="1.10.510.10">
    <property type="entry name" value="Transferase(Phosphotransferase) domain 1"/>
    <property type="match status" value="1"/>
</dbReference>
<reference evidence="1" key="1">
    <citation type="journal article" date="2023" name="G3 (Bethesda)">
        <title>Whole genome assembly and annotation of the endangered Caribbean coral Acropora cervicornis.</title>
        <authorList>
            <person name="Selwyn J.D."/>
            <person name="Vollmer S.V."/>
        </authorList>
    </citation>
    <scope>NUCLEOTIDE SEQUENCE</scope>
    <source>
        <strain evidence="1">K2</strain>
    </source>
</reference>
<gene>
    <name evidence="1" type="ORF">P5673_029926</name>
</gene>
<proteinExistence type="predicted"/>
<dbReference type="Proteomes" id="UP001249851">
    <property type="component" value="Unassembled WGS sequence"/>
</dbReference>
<reference evidence="1" key="2">
    <citation type="journal article" date="2023" name="Science">
        <title>Genomic signatures of disease resistance in endangered staghorn corals.</title>
        <authorList>
            <person name="Vollmer S.V."/>
            <person name="Selwyn J.D."/>
            <person name="Despard B.A."/>
            <person name="Roesel C.L."/>
        </authorList>
    </citation>
    <scope>NUCLEOTIDE SEQUENCE</scope>
    <source>
        <strain evidence="1">K2</strain>
    </source>
</reference>
<comment type="caution">
    <text evidence="1">The sequence shown here is derived from an EMBL/GenBank/DDBJ whole genome shotgun (WGS) entry which is preliminary data.</text>
</comment>
<organism evidence="1 2">
    <name type="scientific">Acropora cervicornis</name>
    <name type="common">Staghorn coral</name>
    <dbReference type="NCBI Taxonomy" id="6130"/>
    <lineage>
        <taxon>Eukaryota</taxon>
        <taxon>Metazoa</taxon>
        <taxon>Cnidaria</taxon>
        <taxon>Anthozoa</taxon>
        <taxon>Hexacorallia</taxon>
        <taxon>Scleractinia</taxon>
        <taxon>Astrocoeniina</taxon>
        <taxon>Acroporidae</taxon>
        <taxon>Acropora</taxon>
    </lineage>
</organism>
<sequence>MCAIRLSGKLPFTVEDSEPDEDIDEKIAAKVKAANVILKATDFRNATEEAENLIKRLLVRQPERRPTAPVLLTQKRKSSEIPTAKFKALNERLKQAEEDERVVASCVLRDFNEKAHESPDEEEE</sequence>
<dbReference type="EMBL" id="JARQWQ010000124">
    <property type="protein sequence ID" value="KAK2549542.1"/>
    <property type="molecule type" value="Genomic_DNA"/>
</dbReference>
<accession>A0AAD9UTW9</accession>
<dbReference type="AlphaFoldDB" id="A0AAD9UTW9"/>
<dbReference type="InterPro" id="IPR011009">
    <property type="entry name" value="Kinase-like_dom_sf"/>
</dbReference>